<dbReference type="AlphaFoldDB" id="A0A164II89"/>
<reference evidence="1 2" key="1">
    <citation type="submission" date="2016-03" db="EMBL/GenBank/DDBJ databases">
        <title>EvidentialGene: Evidence-directed Construction of Genes on Genomes.</title>
        <authorList>
            <person name="Gilbert D.G."/>
            <person name="Choi J.-H."/>
            <person name="Mockaitis K."/>
            <person name="Colbourne J."/>
            <person name="Pfrender M."/>
        </authorList>
    </citation>
    <scope>NUCLEOTIDE SEQUENCE [LARGE SCALE GENOMIC DNA]</scope>
    <source>
        <strain evidence="1 2">Xinb3</strain>
        <tissue evidence="1">Complete organism</tissue>
    </source>
</reference>
<gene>
    <name evidence="1" type="ORF">APZ42_002099</name>
</gene>
<dbReference type="Proteomes" id="UP000076858">
    <property type="component" value="Unassembled WGS sequence"/>
</dbReference>
<comment type="caution">
    <text evidence="1">The sequence shown here is derived from an EMBL/GenBank/DDBJ whole genome shotgun (WGS) entry which is preliminary data.</text>
</comment>
<proteinExistence type="predicted"/>
<evidence type="ECO:0000313" key="2">
    <source>
        <dbReference type="Proteomes" id="UP000076858"/>
    </source>
</evidence>
<accession>A0A164II89</accession>
<sequence>MITIVFIYARTGIPYVRASFNRKLFFLRESTPLVHAKIKLLYHLFSFSFMVHSRSELRDDASSYD</sequence>
<protein>
    <submittedName>
        <fullName evidence="1">Uncharacterized protein</fullName>
    </submittedName>
</protein>
<dbReference type="EMBL" id="LRGB01007189">
    <property type="protein sequence ID" value="KZS01290.1"/>
    <property type="molecule type" value="Genomic_DNA"/>
</dbReference>
<name>A0A164II89_9CRUS</name>
<organism evidence="1 2">
    <name type="scientific">Daphnia magna</name>
    <dbReference type="NCBI Taxonomy" id="35525"/>
    <lineage>
        <taxon>Eukaryota</taxon>
        <taxon>Metazoa</taxon>
        <taxon>Ecdysozoa</taxon>
        <taxon>Arthropoda</taxon>
        <taxon>Crustacea</taxon>
        <taxon>Branchiopoda</taxon>
        <taxon>Diplostraca</taxon>
        <taxon>Cladocera</taxon>
        <taxon>Anomopoda</taxon>
        <taxon>Daphniidae</taxon>
        <taxon>Daphnia</taxon>
    </lineage>
</organism>
<evidence type="ECO:0000313" key="1">
    <source>
        <dbReference type="EMBL" id="KZS01290.1"/>
    </source>
</evidence>
<keyword evidence="2" id="KW-1185">Reference proteome</keyword>